<sequence>MRERVAVIGLGYIGLPLSLSFAMKGTPVIGVDTNAALVEEINRGITHHLESYAGKGIRQILQEELQSGRFRATTDYSEAIPGSLAIVVTVGIPIQSGDPDTSYLRSAMSSIGQYLEPGQVVIIRSTVIPGMTGGMLRQILEETSGLVAGEDFDLAYCSERIAEGKAFEEFESMPAVLAGVNGRSAAAAEAIIAKVTTRAPIYRASDMMVVEASKVFENVSRDVNIAMVQEFARFTEALGIDIHEVIRVANTHKRVNLLTPGPGVGGYCLPNALYYLLPKAEEMNVPLHLLRLARQINDSIPGLLVEQVNLWAQKRQRRPQDVRVTVLGIAMKDYSSDDRISPPLETIRLLQQEGYQVKAYDPAVPTQYPYKVADFTEAVRGADVIMILARQAEIPFDRIAEWRSLAAEQLFVVDTRNVYQAEELQRLKVDFWKI</sequence>
<name>A0A1Y3PDE9_9BACI</name>
<dbReference type="InterPro" id="IPR014027">
    <property type="entry name" value="UDP-Glc/GDP-Man_DH_C"/>
</dbReference>
<reference evidence="7" key="1">
    <citation type="submission" date="2016-06" db="EMBL/GenBank/DDBJ databases">
        <authorList>
            <person name="Nascimento L."/>
            <person name="Pereira R.V."/>
            <person name="Martins L.F."/>
            <person name="Quaggio R.B."/>
            <person name="Silva A.M."/>
            <person name="Setubal J.C."/>
        </authorList>
    </citation>
    <scope>NUCLEOTIDE SEQUENCE [LARGE SCALE GENOMIC DNA]</scope>
</reference>
<proteinExistence type="inferred from homology"/>
<keyword evidence="3" id="KW-0520">NAD</keyword>
<dbReference type="SUPFAM" id="SSF48179">
    <property type="entry name" value="6-phosphogluconate dehydrogenase C-terminal domain-like"/>
    <property type="match status" value="1"/>
</dbReference>
<evidence type="ECO:0000256" key="4">
    <source>
        <dbReference type="PIRNR" id="PIRNR000124"/>
    </source>
</evidence>
<dbReference type="GO" id="GO:0051287">
    <property type="term" value="F:NAD binding"/>
    <property type="evidence" value="ECO:0007669"/>
    <property type="project" value="InterPro"/>
</dbReference>
<comment type="caution">
    <text evidence="6">The sequence shown here is derived from an EMBL/GenBank/DDBJ whole genome shotgun (WGS) entry which is preliminary data.</text>
</comment>
<gene>
    <name evidence="6" type="ORF">BAA01_04280</name>
</gene>
<dbReference type="Pfam" id="PF03721">
    <property type="entry name" value="UDPG_MGDP_dh_N"/>
    <property type="match status" value="1"/>
</dbReference>
<dbReference type="Pfam" id="PF00984">
    <property type="entry name" value="UDPG_MGDP_dh"/>
    <property type="match status" value="1"/>
</dbReference>
<dbReference type="PIRSF" id="PIRSF000124">
    <property type="entry name" value="UDPglc_GDPman_dh"/>
    <property type="match status" value="1"/>
</dbReference>
<dbReference type="PANTHER" id="PTHR43491">
    <property type="entry name" value="UDP-N-ACETYL-D-MANNOSAMINE DEHYDROGENASE"/>
    <property type="match status" value="1"/>
</dbReference>
<accession>A0A1Y3PDE9</accession>
<evidence type="ECO:0000256" key="1">
    <source>
        <dbReference type="ARBA" id="ARBA00006601"/>
    </source>
</evidence>
<dbReference type="Proteomes" id="UP000196475">
    <property type="component" value="Unassembled WGS sequence"/>
</dbReference>
<evidence type="ECO:0000256" key="2">
    <source>
        <dbReference type="ARBA" id="ARBA00023002"/>
    </source>
</evidence>
<dbReference type="PANTHER" id="PTHR43491:SF2">
    <property type="entry name" value="UDP-N-ACETYL-D-MANNOSAMINE DEHYDROGENASE"/>
    <property type="match status" value="1"/>
</dbReference>
<dbReference type="SUPFAM" id="SSF51735">
    <property type="entry name" value="NAD(P)-binding Rossmann-fold domains"/>
    <property type="match status" value="1"/>
</dbReference>
<comment type="similarity">
    <text evidence="1 4">Belongs to the UDP-glucose/GDP-mannose dehydrogenase family.</text>
</comment>
<evidence type="ECO:0000256" key="3">
    <source>
        <dbReference type="ARBA" id="ARBA00023027"/>
    </source>
</evidence>
<dbReference type="EMBL" id="LZRT01000142">
    <property type="protein sequence ID" value="OUM84156.1"/>
    <property type="molecule type" value="Genomic_DNA"/>
</dbReference>
<dbReference type="InterPro" id="IPR001732">
    <property type="entry name" value="UDP-Glc/GDP-Man_DH_N"/>
</dbReference>
<dbReference type="GO" id="GO:0016616">
    <property type="term" value="F:oxidoreductase activity, acting on the CH-OH group of donors, NAD or NADP as acceptor"/>
    <property type="evidence" value="ECO:0007669"/>
    <property type="project" value="InterPro"/>
</dbReference>
<dbReference type="AlphaFoldDB" id="A0A1Y3PDE9"/>
<dbReference type="NCBIfam" id="TIGR03026">
    <property type="entry name" value="NDP-sugDHase"/>
    <property type="match status" value="1"/>
</dbReference>
<protein>
    <submittedName>
        <fullName evidence="6">Nucleotide sugar dehydrogenase</fullName>
    </submittedName>
</protein>
<dbReference type="SMART" id="SM00984">
    <property type="entry name" value="UDPG_MGDP_dh_C"/>
    <property type="match status" value="1"/>
</dbReference>
<dbReference type="GO" id="GO:0000271">
    <property type="term" value="P:polysaccharide biosynthetic process"/>
    <property type="evidence" value="ECO:0007669"/>
    <property type="project" value="InterPro"/>
</dbReference>
<dbReference type="PIRSF" id="PIRSF500136">
    <property type="entry name" value="UDP_ManNAc_DH"/>
    <property type="match status" value="1"/>
</dbReference>
<dbReference type="GO" id="GO:0016628">
    <property type="term" value="F:oxidoreductase activity, acting on the CH-CH group of donors, NAD or NADP as acceptor"/>
    <property type="evidence" value="ECO:0007669"/>
    <property type="project" value="InterPro"/>
</dbReference>
<evidence type="ECO:0000259" key="5">
    <source>
        <dbReference type="SMART" id="SM00984"/>
    </source>
</evidence>
<dbReference type="InterPro" id="IPR036291">
    <property type="entry name" value="NAD(P)-bd_dom_sf"/>
</dbReference>
<organism evidence="6 7">
    <name type="scientific">Bacillus thermozeamaize</name>
    <dbReference type="NCBI Taxonomy" id="230954"/>
    <lineage>
        <taxon>Bacteria</taxon>
        <taxon>Bacillati</taxon>
        <taxon>Bacillota</taxon>
        <taxon>Bacilli</taxon>
        <taxon>Bacillales</taxon>
        <taxon>Bacillaceae</taxon>
        <taxon>Bacillus</taxon>
    </lineage>
</organism>
<dbReference type="InterPro" id="IPR017476">
    <property type="entry name" value="UDP-Glc/GDP-Man"/>
</dbReference>
<dbReference type="InterPro" id="IPR014026">
    <property type="entry name" value="UDP-Glc/GDP-Man_DH_dimer"/>
</dbReference>
<dbReference type="SUPFAM" id="SSF52413">
    <property type="entry name" value="UDP-glucose/GDP-mannose dehydrogenase C-terminal domain"/>
    <property type="match status" value="1"/>
</dbReference>
<dbReference type="InterPro" id="IPR028359">
    <property type="entry name" value="UDP_ManNAc/GlcNAc_DH"/>
</dbReference>
<keyword evidence="2" id="KW-0560">Oxidoreductase</keyword>
<dbReference type="InterPro" id="IPR008927">
    <property type="entry name" value="6-PGluconate_DH-like_C_sf"/>
</dbReference>
<dbReference type="Pfam" id="PF03720">
    <property type="entry name" value="UDPG_MGDP_dh_C"/>
    <property type="match status" value="1"/>
</dbReference>
<feature type="domain" description="UDP-glucose/GDP-mannose dehydrogenase C-terminal" evidence="5">
    <location>
        <begin position="325"/>
        <end position="421"/>
    </location>
</feature>
<dbReference type="InterPro" id="IPR036220">
    <property type="entry name" value="UDP-Glc/GDP-Man_DH_C_sf"/>
</dbReference>
<dbReference type="Gene3D" id="3.40.50.720">
    <property type="entry name" value="NAD(P)-binding Rossmann-like Domain"/>
    <property type="match status" value="2"/>
</dbReference>
<evidence type="ECO:0000313" key="7">
    <source>
        <dbReference type="Proteomes" id="UP000196475"/>
    </source>
</evidence>
<evidence type="ECO:0000313" key="6">
    <source>
        <dbReference type="EMBL" id="OUM84156.1"/>
    </source>
</evidence>